<dbReference type="VEuPathDB" id="FungiDB:PSTT_00169"/>
<sequence>MYWPSDWEAAQPDDRNVIPSLMVWIYIPAIESERADLTPSSPLPTRVRGNNFYQHSNRGESRLSRDIQTFIPLSWQWCGVTWPPQQAPVQLRDSSPLHQMFVVVAEGSSVDFLLFLIPIIKSLDVNPSIVLKCDNRAAVLVSDDNSSKGRMKSLERNFFFVNDAVREHNIKLDWVSTSSNIADFFTKSLRANLHSISLQKIFI</sequence>
<organism evidence="1 2">
    <name type="scientific">Puccinia striiformis</name>
    <dbReference type="NCBI Taxonomy" id="27350"/>
    <lineage>
        <taxon>Eukaryota</taxon>
        <taxon>Fungi</taxon>
        <taxon>Dikarya</taxon>
        <taxon>Basidiomycota</taxon>
        <taxon>Pucciniomycotina</taxon>
        <taxon>Pucciniomycetes</taxon>
        <taxon>Pucciniales</taxon>
        <taxon>Pucciniaceae</taxon>
        <taxon>Puccinia</taxon>
    </lineage>
</organism>
<name>A0A2S4W8H3_9BASI</name>
<dbReference type="EMBL" id="PKSL01000001">
    <property type="protein sequence ID" value="POW18073.1"/>
    <property type="molecule type" value="Genomic_DNA"/>
</dbReference>
<protein>
    <submittedName>
        <fullName evidence="1">Uncharacterized protein</fullName>
    </submittedName>
</protein>
<proteinExistence type="predicted"/>
<evidence type="ECO:0000313" key="2">
    <source>
        <dbReference type="Proteomes" id="UP000239156"/>
    </source>
</evidence>
<dbReference type="VEuPathDB" id="FungiDB:PSHT_11915"/>
<dbReference type="AlphaFoldDB" id="A0A2S4W8H3"/>
<reference evidence="1" key="1">
    <citation type="submission" date="2017-12" db="EMBL/GenBank/DDBJ databases">
        <title>Gene loss provides genomic basis for host adaptation in cereal stripe rust fungi.</title>
        <authorList>
            <person name="Xia C."/>
        </authorList>
    </citation>
    <scope>NUCLEOTIDE SEQUENCE [LARGE SCALE GENOMIC DNA]</scope>
    <source>
        <strain evidence="1">93-210</strain>
    </source>
</reference>
<accession>A0A2S4W8H3</accession>
<evidence type="ECO:0000313" key="1">
    <source>
        <dbReference type="EMBL" id="POW18073.1"/>
    </source>
</evidence>
<gene>
    <name evidence="1" type="ORF">PSTT_00169</name>
</gene>
<dbReference type="Proteomes" id="UP000239156">
    <property type="component" value="Unassembled WGS sequence"/>
</dbReference>
<comment type="caution">
    <text evidence="1">The sequence shown here is derived from an EMBL/GenBank/DDBJ whole genome shotgun (WGS) entry which is preliminary data.</text>
</comment>
<keyword evidence="2" id="KW-1185">Reference proteome</keyword>